<evidence type="ECO:0008006" key="3">
    <source>
        <dbReference type="Google" id="ProtNLM"/>
    </source>
</evidence>
<keyword evidence="2" id="KW-1185">Reference proteome</keyword>
<organism evidence="1 2">
    <name type="scientific">Algoriphagus formosus</name>
    <dbReference type="NCBI Taxonomy" id="2007308"/>
    <lineage>
        <taxon>Bacteria</taxon>
        <taxon>Pseudomonadati</taxon>
        <taxon>Bacteroidota</taxon>
        <taxon>Cytophagia</taxon>
        <taxon>Cytophagales</taxon>
        <taxon>Cyclobacteriaceae</taxon>
        <taxon>Algoriphagus</taxon>
    </lineage>
</organism>
<name>A0A4R5V9A5_9BACT</name>
<dbReference type="NCBIfam" id="NF033832">
    <property type="entry name" value="sce7726_fam"/>
    <property type="match status" value="1"/>
</dbReference>
<accession>A0A4R5V9A5</accession>
<dbReference type="InterPro" id="IPR047729">
    <property type="entry name" value="Sce7726-like"/>
</dbReference>
<sequence>MTFSDPKQLAALYSNASFRSLCRPDRDLGSLIDGLSKIDCSQKKGHTVRSLLKIGYDQLLQNYRHEYVFKTALFKDFILSNYALENSILLNEFKIGRSIADTVLVNGTNKVFEIKTELDSPFRLDSQIGDYKKVFSEVYLVVHYSQAEKYAKIISSEIGLLCFSEFQGFSRYKEAKVDNSQLEITTMAKTLRKEELILLATVLNGDTPIATPVKLFNTCLDIIKNFSAEQVQKEYLKIIKRRIRPNVNEKVLSNQIPSFLKFFCYTENIKEKDYIHLLNSLELTF</sequence>
<dbReference type="RefSeq" id="WP_133389961.1">
    <property type="nucleotide sequence ID" value="NZ_SMUW01000027.1"/>
</dbReference>
<dbReference type="EMBL" id="SMUW01000027">
    <property type="protein sequence ID" value="TDK48235.1"/>
    <property type="molecule type" value="Genomic_DNA"/>
</dbReference>
<dbReference type="Proteomes" id="UP000295438">
    <property type="component" value="Unassembled WGS sequence"/>
</dbReference>
<comment type="caution">
    <text evidence="1">The sequence shown here is derived from an EMBL/GenBank/DDBJ whole genome shotgun (WGS) entry which is preliminary data.</text>
</comment>
<evidence type="ECO:0000313" key="2">
    <source>
        <dbReference type="Proteomes" id="UP000295438"/>
    </source>
</evidence>
<proteinExistence type="predicted"/>
<reference evidence="1 2" key="1">
    <citation type="submission" date="2019-03" db="EMBL/GenBank/DDBJ databases">
        <title>Algoriphagus aquimaris sp. nov., isolated form marine sediment in Pohang, Korea.</title>
        <authorList>
            <person name="Kim J."/>
            <person name="Yoon S.-H."/>
            <person name="Lee S.-S."/>
        </authorList>
    </citation>
    <scope>NUCLEOTIDE SEQUENCE [LARGE SCALE GENOMIC DNA]</scope>
    <source>
        <strain evidence="1 2">F21</strain>
    </source>
</reference>
<dbReference type="AlphaFoldDB" id="A0A4R5V9A5"/>
<gene>
    <name evidence="1" type="ORF">E1898_04255</name>
</gene>
<evidence type="ECO:0000313" key="1">
    <source>
        <dbReference type="EMBL" id="TDK48235.1"/>
    </source>
</evidence>
<protein>
    <recommendedName>
        <fullName evidence="3">Sce7726 family protein</fullName>
    </recommendedName>
</protein>